<dbReference type="EMBL" id="CP001999">
    <property type="protein sequence ID" value="ADG93065.1"/>
    <property type="molecule type" value="Genomic_DNA"/>
</dbReference>
<evidence type="ECO:0000313" key="4">
    <source>
        <dbReference type="EMBL" id="ADG93065.1"/>
    </source>
</evidence>
<evidence type="ECO:0000313" key="5">
    <source>
        <dbReference type="Proteomes" id="UP000000939"/>
    </source>
</evidence>
<name>D5V5D0_ARCNC</name>
<reference evidence="4 5" key="1">
    <citation type="journal article" date="2010" name="Stand. Genomic Sci.">
        <title>Complete genome sequence of Arcobacter nitrofigilis type strain (CI).</title>
        <authorList>
            <person name="Pati A."/>
            <person name="Gronow S."/>
            <person name="Lapidus A."/>
            <person name="Copeland A."/>
            <person name="Glavina Del Rio T."/>
            <person name="Nolan M."/>
            <person name="Lucas S."/>
            <person name="Tice H."/>
            <person name="Cheng J.F."/>
            <person name="Han C."/>
            <person name="Chertkov O."/>
            <person name="Bruce D."/>
            <person name="Tapia R."/>
            <person name="Goodwin L."/>
            <person name="Pitluck S."/>
            <person name="Liolios K."/>
            <person name="Ivanova N."/>
            <person name="Mavromatis K."/>
            <person name="Chen A."/>
            <person name="Palaniappan K."/>
            <person name="Land M."/>
            <person name="Hauser L."/>
            <person name="Chang Y.J."/>
            <person name="Jeffries C.D."/>
            <person name="Detter J.C."/>
            <person name="Rohde M."/>
            <person name="Goker M."/>
            <person name="Bristow J."/>
            <person name="Eisen J.A."/>
            <person name="Markowitz V."/>
            <person name="Hugenholtz P."/>
            <person name="Klenk H.P."/>
            <person name="Kyrpides N.C."/>
        </authorList>
    </citation>
    <scope>NUCLEOTIDE SEQUENCE [LARGE SCALE GENOMIC DNA]</scope>
    <source>
        <strain evidence="5">ATCC 33309 / DSM 7299 / CCUG 15893 / LMG 7604 / NCTC 12251 / CI</strain>
    </source>
</reference>
<protein>
    <recommendedName>
        <fullName evidence="3">Outer membrane protein beta-barrel domain-containing protein</fullName>
    </recommendedName>
</protein>
<dbReference type="STRING" id="572480.Arnit_1407"/>
<proteinExistence type="predicted"/>
<dbReference type="InterPro" id="IPR027385">
    <property type="entry name" value="Beta-barrel_OMP"/>
</dbReference>
<dbReference type="SUPFAM" id="SSF56925">
    <property type="entry name" value="OMPA-like"/>
    <property type="match status" value="1"/>
</dbReference>
<dbReference type="Gene3D" id="2.40.160.20">
    <property type="match status" value="1"/>
</dbReference>
<keyword evidence="1 2" id="KW-0732">Signal</keyword>
<accession>D5V5D0</accession>
<dbReference type="HOGENOM" id="CLU_1567442_0_0_7"/>
<organism evidence="4 5">
    <name type="scientific">Arcobacter nitrofigilis (strain ATCC 33309 / DSM 7299 / CCUG 15893 / LMG 7604 / NCTC 12251 / CI)</name>
    <name type="common">Campylobacter nitrofigilis</name>
    <dbReference type="NCBI Taxonomy" id="572480"/>
    <lineage>
        <taxon>Bacteria</taxon>
        <taxon>Pseudomonadati</taxon>
        <taxon>Campylobacterota</taxon>
        <taxon>Epsilonproteobacteria</taxon>
        <taxon>Campylobacterales</taxon>
        <taxon>Arcobacteraceae</taxon>
        <taxon>Arcobacter</taxon>
    </lineage>
</organism>
<evidence type="ECO:0000256" key="2">
    <source>
        <dbReference type="SAM" id="SignalP"/>
    </source>
</evidence>
<dbReference type="OrthoDB" id="5349223at2"/>
<dbReference type="AlphaFoldDB" id="D5V5D0"/>
<dbReference type="KEGG" id="ant:Arnit_1407"/>
<dbReference type="InterPro" id="IPR011250">
    <property type="entry name" value="OMP/PagP_B-barrel"/>
</dbReference>
<feature type="domain" description="Outer membrane protein beta-barrel" evidence="3">
    <location>
        <begin position="9"/>
        <end position="181"/>
    </location>
</feature>
<keyword evidence="5" id="KW-1185">Reference proteome</keyword>
<feature type="chain" id="PRO_5003078383" description="Outer membrane protein beta-barrel domain-containing protein" evidence="2">
    <location>
        <begin position="20"/>
        <end position="181"/>
    </location>
</feature>
<evidence type="ECO:0000259" key="3">
    <source>
        <dbReference type="Pfam" id="PF13505"/>
    </source>
</evidence>
<dbReference type="Pfam" id="PF13505">
    <property type="entry name" value="OMP_b-brl"/>
    <property type="match status" value="1"/>
</dbReference>
<dbReference type="Proteomes" id="UP000000939">
    <property type="component" value="Chromosome"/>
</dbReference>
<evidence type="ECO:0000256" key="1">
    <source>
        <dbReference type="ARBA" id="ARBA00022729"/>
    </source>
</evidence>
<gene>
    <name evidence="4" type="ordered locus">Arnit_1407</name>
</gene>
<dbReference type="eggNOG" id="COG3637">
    <property type="taxonomic scope" value="Bacteria"/>
</dbReference>
<feature type="signal peptide" evidence="2">
    <location>
        <begin position="1"/>
        <end position="19"/>
    </location>
</feature>
<sequence length="181" mass="19877" precursor="true">MNKTLVLGSLLALSTSVMAMDVDYFVGAGAERGNLKANASVVNEKFSGEFKDTAFKVKAGVILNKNHRVSLSYAGYSKDSEDLDLTELNYDYIIPLENKFSILAGVHVGYAKYEFPDFKADGLDYGLQTGLLYDITSNIQVEAGVAYTKYDVDGNGNYSGVDFSVDLNHSTAFYLGFNYKF</sequence>
<dbReference type="RefSeq" id="WP_013135210.1">
    <property type="nucleotide sequence ID" value="NC_014166.1"/>
</dbReference>